<dbReference type="Proteomes" id="UP000004994">
    <property type="component" value="Chromosome 7"/>
</dbReference>
<dbReference type="EnsemblPlants" id="Solyc07g032390.2.1">
    <property type="protein sequence ID" value="Solyc07g032390.2.1"/>
    <property type="gene ID" value="Solyc07g032390.2"/>
</dbReference>
<keyword evidence="2" id="KW-1185">Reference proteome</keyword>
<reference evidence="1" key="1">
    <citation type="journal article" date="2012" name="Nature">
        <title>The tomato genome sequence provides insights into fleshy fruit evolution.</title>
        <authorList>
            <consortium name="Tomato Genome Consortium"/>
        </authorList>
    </citation>
    <scope>NUCLEOTIDE SEQUENCE [LARGE SCALE GENOMIC DNA]</scope>
    <source>
        <strain evidence="1">cv. Heinz 1706</strain>
    </source>
</reference>
<evidence type="ECO:0000313" key="2">
    <source>
        <dbReference type="Proteomes" id="UP000004994"/>
    </source>
</evidence>
<reference evidence="1" key="2">
    <citation type="submission" date="2019-01" db="UniProtKB">
        <authorList>
            <consortium name="EnsemblPlants"/>
        </authorList>
    </citation>
    <scope>IDENTIFICATION</scope>
    <source>
        <strain evidence="1">cv. Heinz 1706</strain>
    </source>
</reference>
<proteinExistence type="predicted"/>
<name>A0A3Q7HAW1_SOLLC</name>
<dbReference type="PaxDb" id="4081-Solyc07g032390.1.1"/>
<sequence length="46" mass="5204">MKIGGAGSIKGIFLEKFSAKICDDGGDLTMHVRNVNFKFYFNELQY</sequence>
<accession>A0A3Q7HAW1</accession>
<evidence type="ECO:0000313" key="1">
    <source>
        <dbReference type="EnsemblPlants" id="Solyc07g032390.2.1"/>
    </source>
</evidence>
<protein>
    <submittedName>
        <fullName evidence="1">Uncharacterized protein</fullName>
    </submittedName>
</protein>
<dbReference type="InParanoid" id="A0A3Q7HAW1"/>
<dbReference type="AlphaFoldDB" id="A0A3Q7HAW1"/>
<organism evidence="1">
    <name type="scientific">Solanum lycopersicum</name>
    <name type="common">Tomato</name>
    <name type="synonym">Lycopersicon esculentum</name>
    <dbReference type="NCBI Taxonomy" id="4081"/>
    <lineage>
        <taxon>Eukaryota</taxon>
        <taxon>Viridiplantae</taxon>
        <taxon>Streptophyta</taxon>
        <taxon>Embryophyta</taxon>
        <taxon>Tracheophyta</taxon>
        <taxon>Spermatophyta</taxon>
        <taxon>Magnoliopsida</taxon>
        <taxon>eudicotyledons</taxon>
        <taxon>Gunneridae</taxon>
        <taxon>Pentapetalae</taxon>
        <taxon>asterids</taxon>
        <taxon>lamiids</taxon>
        <taxon>Solanales</taxon>
        <taxon>Solanaceae</taxon>
        <taxon>Solanoideae</taxon>
        <taxon>Solaneae</taxon>
        <taxon>Solanum</taxon>
        <taxon>Solanum subgen. Lycopersicon</taxon>
    </lineage>
</organism>
<dbReference type="Gramene" id="Solyc07g032390.2.1">
    <property type="protein sequence ID" value="Solyc07g032390.2.1"/>
    <property type="gene ID" value="Solyc07g032390.2"/>
</dbReference>